<dbReference type="Gene3D" id="3.30.560.10">
    <property type="entry name" value="Glucose Oxidase, domain 3"/>
    <property type="match status" value="1"/>
</dbReference>
<dbReference type="InterPro" id="IPR007867">
    <property type="entry name" value="GMC_OxRtase_C"/>
</dbReference>
<dbReference type="PANTHER" id="PTHR11552:SF80">
    <property type="entry name" value="GMC OXIDOREDUCTASE"/>
    <property type="match status" value="1"/>
</dbReference>
<evidence type="ECO:0000256" key="1">
    <source>
        <dbReference type="ARBA" id="ARBA00010790"/>
    </source>
</evidence>
<reference evidence="6" key="1">
    <citation type="submission" date="2022-07" db="EMBL/GenBank/DDBJ databases">
        <title>Fungi with potential for degradation of polypropylene.</title>
        <authorList>
            <person name="Gostincar C."/>
        </authorList>
    </citation>
    <scope>NUCLEOTIDE SEQUENCE</scope>
    <source>
        <strain evidence="6">EXF-13287</strain>
    </source>
</reference>
<evidence type="ECO:0000313" key="6">
    <source>
        <dbReference type="EMBL" id="KAJ9150137.1"/>
    </source>
</evidence>
<dbReference type="GO" id="GO:0016614">
    <property type="term" value="F:oxidoreductase activity, acting on CH-OH group of donors"/>
    <property type="evidence" value="ECO:0007669"/>
    <property type="project" value="InterPro"/>
</dbReference>
<comment type="similarity">
    <text evidence="1">Belongs to the GMC oxidoreductase family.</text>
</comment>
<dbReference type="Proteomes" id="UP001174691">
    <property type="component" value="Unassembled WGS sequence"/>
</dbReference>
<feature type="domain" description="Glucose-methanol-choline oxidoreductase C-terminal" evidence="5">
    <location>
        <begin position="508"/>
        <end position="653"/>
    </location>
</feature>
<evidence type="ECO:0000256" key="3">
    <source>
        <dbReference type="SAM" id="SignalP"/>
    </source>
</evidence>
<dbReference type="InterPro" id="IPR012132">
    <property type="entry name" value="GMC_OxRdtase"/>
</dbReference>
<comment type="caution">
    <text evidence="6">The sequence shown here is derived from an EMBL/GenBank/DDBJ whole genome shotgun (WGS) entry which is preliminary data.</text>
</comment>
<evidence type="ECO:0000259" key="5">
    <source>
        <dbReference type="Pfam" id="PF05199"/>
    </source>
</evidence>
<dbReference type="GO" id="GO:0050660">
    <property type="term" value="F:flavin adenine dinucleotide binding"/>
    <property type="evidence" value="ECO:0007669"/>
    <property type="project" value="InterPro"/>
</dbReference>
<dbReference type="InterPro" id="IPR000172">
    <property type="entry name" value="GMC_OxRdtase_N"/>
</dbReference>
<sequence>MSFSIRGSFVLAFLAATLFSAFGPVDACSNVTETYDYIVVGSGPGGGIVASNLALAGHSVLLVEAGRDASDDLSTTVNALYYPQSLDLQWSFFVRHHSDPEVEGRYRLLTWTLSDGTYWIGPKAQAPPGATLNGVWYPRGATLGGSAIVNAMASILPNDADWDKIAEIAGDSSWSAEEMRRIFVKIEKNLYLRPNESRVGHGFDGFVQVGQGDSNFYLQQPGRLALLQHLAEDLVGHPVDQAAALDYLERDANFLGEGRDKSTKPYGLPNHNNNRGRRWTTRDLVKDTVAKTSRLTLALESLATKILFDKSKCAPKAKGVEYLQGAGVYGASWQYNKTTAPKGTKKRARARKEVIISGGVFNSPQLLQLSGVGDAALLRSLGIPVVADRPGVGENLRDNQELPVAGLSPVNITSVGGDPDWAACTYGAPGDPCLAWWRDGEGPYAEPSGNSECSFIRTKHSADGNRDIITFAPPGVFHGFAPPSSNTPFSEGPDTLWRSLAHMNVRNNAGYVRVKSADPTVAPDINMMQYESPSGGGDADLAAMVDAVAWVRRNFMTLPAPYGPVVPTDPPCNAGLTADGYCKDPEEDRKFVFEQTFGHHPVGTCRIGKADDKMAVVDGDFKVYGVRGLRVVDASVYPISPGGFPVLPTFMVGQKGSEAILRDA</sequence>
<proteinExistence type="inferred from homology"/>
<evidence type="ECO:0000313" key="7">
    <source>
        <dbReference type="Proteomes" id="UP001174691"/>
    </source>
</evidence>
<dbReference type="SUPFAM" id="SSF51905">
    <property type="entry name" value="FAD/NAD(P)-binding domain"/>
    <property type="match status" value="1"/>
</dbReference>
<feature type="chain" id="PRO_5041415426" evidence="3">
    <location>
        <begin position="28"/>
        <end position="664"/>
    </location>
</feature>
<name>A0AA38VSV4_9PEZI</name>
<dbReference type="PANTHER" id="PTHR11552">
    <property type="entry name" value="GLUCOSE-METHANOL-CHOLINE GMC OXIDOREDUCTASE"/>
    <property type="match status" value="1"/>
</dbReference>
<organism evidence="6 7">
    <name type="scientific">Coniochaeta hoffmannii</name>
    <dbReference type="NCBI Taxonomy" id="91930"/>
    <lineage>
        <taxon>Eukaryota</taxon>
        <taxon>Fungi</taxon>
        <taxon>Dikarya</taxon>
        <taxon>Ascomycota</taxon>
        <taxon>Pezizomycotina</taxon>
        <taxon>Sordariomycetes</taxon>
        <taxon>Sordariomycetidae</taxon>
        <taxon>Coniochaetales</taxon>
        <taxon>Coniochaetaceae</taxon>
        <taxon>Coniochaeta</taxon>
    </lineage>
</organism>
<dbReference type="AlphaFoldDB" id="A0AA38VSV4"/>
<keyword evidence="3" id="KW-0732">Signal</keyword>
<feature type="signal peptide" evidence="3">
    <location>
        <begin position="1"/>
        <end position="27"/>
    </location>
</feature>
<dbReference type="EMBL" id="JANBVN010000073">
    <property type="protein sequence ID" value="KAJ9150137.1"/>
    <property type="molecule type" value="Genomic_DNA"/>
</dbReference>
<dbReference type="Gene3D" id="3.50.50.60">
    <property type="entry name" value="FAD/NAD(P)-binding domain"/>
    <property type="match status" value="1"/>
</dbReference>
<dbReference type="PIRSF" id="PIRSF000137">
    <property type="entry name" value="Alcohol_oxidase"/>
    <property type="match status" value="1"/>
</dbReference>
<dbReference type="Pfam" id="PF05199">
    <property type="entry name" value="GMC_oxred_C"/>
    <property type="match status" value="1"/>
</dbReference>
<feature type="region of interest" description="Disordered" evidence="2">
    <location>
        <begin position="258"/>
        <end position="277"/>
    </location>
</feature>
<dbReference type="InterPro" id="IPR036188">
    <property type="entry name" value="FAD/NAD-bd_sf"/>
</dbReference>
<protein>
    <submittedName>
        <fullName evidence="6">Oxygen-dependent choline dehydrogenase</fullName>
    </submittedName>
</protein>
<feature type="domain" description="Glucose-methanol-choline oxidoreductase N-terminal" evidence="4">
    <location>
        <begin position="135"/>
        <end position="195"/>
    </location>
</feature>
<feature type="domain" description="Glucose-methanol-choline oxidoreductase N-terminal" evidence="4">
    <location>
        <begin position="266"/>
        <end position="398"/>
    </location>
</feature>
<gene>
    <name evidence="6" type="ORF">NKR19_g5343</name>
</gene>
<evidence type="ECO:0000259" key="4">
    <source>
        <dbReference type="Pfam" id="PF00732"/>
    </source>
</evidence>
<dbReference type="Pfam" id="PF00732">
    <property type="entry name" value="GMC_oxred_N"/>
    <property type="match status" value="2"/>
</dbReference>
<keyword evidence="7" id="KW-1185">Reference proteome</keyword>
<accession>A0AA38VSV4</accession>
<evidence type="ECO:0000256" key="2">
    <source>
        <dbReference type="SAM" id="MobiDB-lite"/>
    </source>
</evidence>